<accession>A0A0G4JT85</accession>
<protein>
    <submittedName>
        <fullName evidence="1">Uncharacterized protein</fullName>
    </submittedName>
</protein>
<dbReference type="EMBL" id="CGIG01000001">
    <property type="protein sequence ID" value="CPR15542.1"/>
    <property type="molecule type" value="Genomic_DNA"/>
</dbReference>
<sequence>MACGVERQSNAASGIIGIHAERRVGSLTLKVADQGSGLRYCFPQNGMPDYLSE</sequence>
<keyword evidence="2" id="KW-1185">Reference proteome</keyword>
<name>A0A0G4JT85_9GAMM</name>
<evidence type="ECO:0000313" key="2">
    <source>
        <dbReference type="Proteomes" id="UP000044377"/>
    </source>
</evidence>
<dbReference type="AlphaFoldDB" id="A0A0G4JT85"/>
<dbReference type="Proteomes" id="UP000044377">
    <property type="component" value="Unassembled WGS sequence"/>
</dbReference>
<proteinExistence type="predicted"/>
<evidence type="ECO:0000313" key="1">
    <source>
        <dbReference type="EMBL" id="CPR15542.1"/>
    </source>
</evidence>
<reference evidence="2" key="1">
    <citation type="submission" date="2015-01" db="EMBL/GenBank/DDBJ databases">
        <authorList>
            <person name="Paterson Steve"/>
        </authorList>
    </citation>
    <scope>NUCLEOTIDE SEQUENCE [LARGE SCALE GENOMIC DNA]</scope>
    <source>
        <strain evidence="2">OBR1</strain>
    </source>
</reference>
<gene>
    <name evidence="1" type="ORF">BN1221_01572</name>
</gene>
<organism evidence="1 2">
    <name type="scientific">Brenneria goodwinii</name>
    <dbReference type="NCBI Taxonomy" id="1109412"/>
    <lineage>
        <taxon>Bacteria</taxon>
        <taxon>Pseudomonadati</taxon>
        <taxon>Pseudomonadota</taxon>
        <taxon>Gammaproteobacteria</taxon>
        <taxon>Enterobacterales</taxon>
        <taxon>Pectobacteriaceae</taxon>
        <taxon>Brenneria</taxon>
    </lineage>
</organism>